<proteinExistence type="predicted"/>
<protein>
    <submittedName>
        <fullName evidence="1">Uncharacterized protein</fullName>
    </submittedName>
</protein>
<evidence type="ECO:0000313" key="2">
    <source>
        <dbReference type="Proteomes" id="UP000594261"/>
    </source>
</evidence>
<name>A0A7N2MFH8_QUELO</name>
<dbReference type="AlphaFoldDB" id="A0A7N2MFH8"/>
<dbReference type="EnsemblPlants" id="QL09p002884:mrna">
    <property type="protein sequence ID" value="QL09p002884:mrna"/>
    <property type="gene ID" value="QL09p002884"/>
</dbReference>
<evidence type="ECO:0000313" key="1">
    <source>
        <dbReference type="EnsemblPlants" id="QL09p002884:mrna"/>
    </source>
</evidence>
<accession>A0A7N2MFH8</accession>
<dbReference type="Proteomes" id="UP000594261">
    <property type="component" value="Chromosome 9"/>
</dbReference>
<dbReference type="EMBL" id="LRBV02000009">
    <property type="status" value="NOT_ANNOTATED_CDS"/>
    <property type="molecule type" value="Genomic_DNA"/>
</dbReference>
<organism evidence="1 2">
    <name type="scientific">Quercus lobata</name>
    <name type="common">Valley oak</name>
    <dbReference type="NCBI Taxonomy" id="97700"/>
    <lineage>
        <taxon>Eukaryota</taxon>
        <taxon>Viridiplantae</taxon>
        <taxon>Streptophyta</taxon>
        <taxon>Embryophyta</taxon>
        <taxon>Tracheophyta</taxon>
        <taxon>Spermatophyta</taxon>
        <taxon>Magnoliopsida</taxon>
        <taxon>eudicotyledons</taxon>
        <taxon>Gunneridae</taxon>
        <taxon>Pentapetalae</taxon>
        <taxon>rosids</taxon>
        <taxon>fabids</taxon>
        <taxon>Fagales</taxon>
        <taxon>Fagaceae</taxon>
        <taxon>Quercus</taxon>
    </lineage>
</organism>
<keyword evidence="2" id="KW-1185">Reference proteome</keyword>
<reference evidence="1 2" key="1">
    <citation type="journal article" date="2016" name="G3 (Bethesda)">
        <title>First Draft Assembly and Annotation of the Genome of a California Endemic Oak Quercus lobata Nee (Fagaceae).</title>
        <authorList>
            <person name="Sork V.L."/>
            <person name="Fitz-Gibbon S.T."/>
            <person name="Puiu D."/>
            <person name="Crepeau M."/>
            <person name="Gugger P.F."/>
            <person name="Sherman R."/>
            <person name="Stevens K."/>
            <person name="Langley C.H."/>
            <person name="Pellegrini M."/>
            <person name="Salzberg S.L."/>
        </authorList>
    </citation>
    <scope>NUCLEOTIDE SEQUENCE [LARGE SCALE GENOMIC DNA]</scope>
    <source>
        <strain evidence="1 2">cv. SW786</strain>
    </source>
</reference>
<dbReference type="Gramene" id="QL09p002884:mrna">
    <property type="protein sequence ID" value="QL09p002884:mrna"/>
    <property type="gene ID" value="QL09p002884"/>
</dbReference>
<dbReference type="InParanoid" id="A0A7N2MFH8"/>
<sequence>MLMGSRERDLSVKETKYFLPDKKEGFWFYTREKLHWKPQPWMMIVHLLLLVGALEEGEAAQSSSMVVVSNAISSFANAREERCKNKGAYIVLEPPNFDNPNFYSFEAVAPRPKANPYLDHANVIDTDEELDLASIAAYEIHYFELCIYFLHDFAIYARHRSLPQARRAAIRTLGDHIGAILT</sequence>
<reference evidence="1" key="2">
    <citation type="submission" date="2021-01" db="UniProtKB">
        <authorList>
            <consortium name="EnsemblPlants"/>
        </authorList>
    </citation>
    <scope>IDENTIFICATION</scope>
</reference>